<dbReference type="GO" id="GO:0032259">
    <property type="term" value="P:methylation"/>
    <property type="evidence" value="ECO:0007669"/>
    <property type="project" value="UniProtKB-KW"/>
</dbReference>
<dbReference type="SUPFAM" id="SSF46767">
    <property type="entry name" value="Methylated DNA-protein cysteine methyltransferase, C-terminal domain"/>
    <property type="match status" value="1"/>
</dbReference>
<name>A0A6P1VT37_9BACT</name>
<keyword evidence="1" id="KW-0227">DNA damage</keyword>
<evidence type="ECO:0000256" key="1">
    <source>
        <dbReference type="ARBA" id="ARBA00022763"/>
    </source>
</evidence>
<keyword evidence="4" id="KW-1185">Reference proteome</keyword>
<dbReference type="InterPro" id="IPR036217">
    <property type="entry name" value="MethylDNA_cys_MeTrfase_DNAb"/>
</dbReference>
<keyword evidence="3" id="KW-0808">Transferase</keyword>
<gene>
    <name evidence="3" type="ORF">GJR95_12525</name>
</gene>
<dbReference type="RefSeq" id="WP_162386193.1">
    <property type="nucleotide sequence ID" value="NZ_CP045997.1"/>
</dbReference>
<reference evidence="3 4" key="1">
    <citation type="submission" date="2019-11" db="EMBL/GenBank/DDBJ databases">
        <title>Spirosoma endbachense sp. nov., isolated from a natural salt meadow.</title>
        <authorList>
            <person name="Rojas J."/>
            <person name="Ambika Manirajan B."/>
            <person name="Ratering S."/>
            <person name="Suarez C."/>
            <person name="Geissler-Plaum R."/>
            <person name="Schnell S."/>
        </authorList>
    </citation>
    <scope>NUCLEOTIDE SEQUENCE [LARGE SCALE GENOMIC DNA]</scope>
    <source>
        <strain evidence="3 4">I-24</strain>
    </source>
</reference>
<dbReference type="InterPro" id="IPR052520">
    <property type="entry name" value="ATL_DNA_repair"/>
</dbReference>
<dbReference type="EMBL" id="CP045997">
    <property type="protein sequence ID" value="QHV95784.1"/>
    <property type="molecule type" value="Genomic_DNA"/>
</dbReference>
<feature type="domain" description="Methylated-DNA-[protein]-cysteine S-methyltransferase DNA binding" evidence="2">
    <location>
        <begin position="7"/>
        <end position="88"/>
    </location>
</feature>
<dbReference type="Gene3D" id="1.10.10.10">
    <property type="entry name" value="Winged helix-like DNA-binding domain superfamily/Winged helix DNA-binding domain"/>
    <property type="match status" value="1"/>
</dbReference>
<dbReference type="CDD" id="cd06445">
    <property type="entry name" value="ATase"/>
    <property type="match status" value="1"/>
</dbReference>
<dbReference type="GO" id="GO:0006281">
    <property type="term" value="P:DNA repair"/>
    <property type="evidence" value="ECO:0007669"/>
    <property type="project" value="InterPro"/>
</dbReference>
<dbReference type="PANTHER" id="PTHR42942:SF1">
    <property type="entry name" value="ALKYLTRANSFERASE-LIKE PROTEIN 1"/>
    <property type="match status" value="1"/>
</dbReference>
<dbReference type="Pfam" id="PF01035">
    <property type="entry name" value="DNA_binding_1"/>
    <property type="match status" value="1"/>
</dbReference>
<dbReference type="PANTHER" id="PTHR42942">
    <property type="entry name" value="6-O-METHYLGUANINE DNA METHYLTRANSFERASE"/>
    <property type="match status" value="1"/>
</dbReference>
<organism evidence="3 4">
    <name type="scientific">Spirosoma endbachense</name>
    <dbReference type="NCBI Taxonomy" id="2666025"/>
    <lineage>
        <taxon>Bacteria</taxon>
        <taxon>Pseudomonadati</taxon>
        <taxon>Bacteroidota</taxon>
        <taxon>Cytophagia</taxon>
        <taxon>Cytophagales</taxon>
        <taxon>Cytophagaceae</taxon>
        <taxon>Spirosoma</taxon>
    </lineage>
</organism>
<dbReference type="InterPro" id="IPR036388">
    <property type="entry name" value="WH-like_DNA-bd_sf"/>
</dbReference>
<evidence type="ECO:0000313" key="4">
    <source>
        <dbReference type="Proteomes" id="UP000464577"/>
    </source>
</evidence>
<dbReference type="Proteomes" id="UP000464577">
    <property type="component" value="Chromosome"/>
</dbReference>
<dbReference type="InterPro" id="IPR014048">
    <property type="entry name" value="MethylDNA_cys_MeTrfase_DNA-bd"/>
</dbReference>
<dbReference type="AlphaFoldDB" id="A0A6P1VT37"/>
<evidence type="ECO:0000313" key="3">
    <source>
        <dbReference type="EMBL" id="QHV95784.1"/>
    </source>
</evidence>
<dbReference type="KEGG" id="senf:GJR95_12525"/>
<accession>A0A6P1VT37</accession>
<keyword evidence="3" id="KW-0489">Methyltransferase</keyword>
<proteinExistence type="predicted"/>
<protein>
    <submittedName>
        <fullName evidence="3">Cysteine methyltransferase</fullName>
    </submittedName>
</protein>
<sequence length="111" mass="12609">MAEQRDYFEEVYEVVRLIPKGRVTTYGSIARYLSLRAGARMVGWAMNGCRNRPDVPAHRVVNSVGLLSGKHFFGGPTIMQQLLEDEGVRIEKDRVVDFKTLLWDPSLELAI</sequence>
<evidence type="ECO:0000259" key="2">
    <source>
        <dbReference type="Pfam" id="PF01035"/>
    </source>
</evidence>
<dbReference type="GO" id="GO:0008168">
    <property type="term" value="F:methyltransferase activity"/>
    <property type="evidence" value="ECO:0007669"/>
    <property type="project" value="UniProtKB-KW"/>
</dbReference>